<reference evidence="3" key="1">
    <citation type="submission" date="2014-03" db="EMBL/GenBank/DDBJ databases">
        <authorList>
            <person name="Aksoy S."/>
            <person name="Warren W."/>
            <person name="Wilson R.K."/>
        </authorList>
    </citation>
    <scope>NUCLEOTIDE SEQUENCE [LARGE SCALE GENOMIC DNA]</scope>
    <source>
        <strain evidence="3">IAEA</strain>
    </source>
</reference>
<feature type="transmembrane region" description="Helical" evidence="1">
    <location>
        <begin position="81"/>
        <end position="103"/>
    </location>
</feature>
<feature type="transmembrane region" description="Helical" evidence="1">
    <location>
        <begin position="34"/>
        <end position="54"/>
    </location>
</feature>
<dbReference type="Proteomes" id="UP000092445">
    <property type="component" value="Unassembled WGS sequence"/>
</dbReference>
<keyword evidence="1" id="KW-0812">Transmembrane</keyword>
<proteinExistence type="predicted"/>
<keyword evidence="3" id="KW-1185">Reference proteome</keyword>
<evidence type="ECO:0000256" key="1">
    <source>
        <dbReference type="SAM" id="Phobius"/>
    </source>
</evidence>
<dbReference type="InterPro" id="IPR032145">
    <property type="entry name" value="DUF4818"/>
</dbReference>
<keyword evidence="1" id="KW-1133">Transmembrane helix</keyword>
<sequence length="123" mass="13986">MDPLASVMKLTGFLWRDCVYPVHHMPFPPTLRTIIKIIALLLTEFGVVFVWSKIENLTCYLSKSLLLAIGLHPRAYTEYEYYNLSTATTLVCLAFLIGLNGVCTIGKNFICERVNSQTQIIKR</sequence>
<evidence type="ECO:0000313" key="2">
    <source>
        <dbReference type="EnsemblMetazoa" id="GPAI012358-PA"/>
    </source>
</evidence>
<dbReference type="AlphaFoldDB" id="A0A1A9ZEN5"/>
<dbReference type="EnsemblMetazoa" id="GPAI012358-RA">
    <property type="protein sequence ID" value="GPAI012358-PA"/>
    <property type="gene ID" value="GPAI012358"/>
</dbReference>
<protein>
    <submittedName>
        <fullName evidence="2">Uncharacterized protein</fullName>
    </submittedName>
</protein>
<name>A0A1A9ZEN5_GLOPL</name>
<dbReference type="Pfam" id="PF16089">
    <property type="entry name" value="DUF4818"/>
    <property type="match status" value="1"/>
</dbReference>
<keyword evidence="1" id="KW-0472">Membrane</keyword>
<dbReference type="VEuPathDB" id="VectorBase:GPAI012358"/>
<accession>A0A1A9ZEN5</accession>
<reference evidence="2" key="2">
    <citation type="submission" date="2020-05" db="UniProtKB">
        <authorList>
            <consortium name="EnsemblMetazoa"/>
        </authorList>
    </citation>
    <scope>IDENTIFICATION</scope>
    <source>
        <strain evidence="2">IAEA</strain>
    </source>
</reference>
<organism evidence="2 3">
    <name type="scientific">Glossina pallidipes</name>
    <name type="common">Tsetse fly</name>
    <dbReference type="NCBI Taxonomy" id="7398"/>
    <lineage>
        <taxon>Eukaryota</taxon>
        <taxon>Metazoa</taxon>
        <taxon>Ecdysozoa</taxon>
        <taxon>Arthropoda</taxon>
        <taxon>Hexapoda</taxon>
        <taxon>Insecta</taxon>
        <taxon>Pterygota</taxon>
        <taxon>Neoptera</taxon>
        <taxon>Endopterygota</taxon>
        <taxon>Diptera</taxon>
        <taxon>Brachycera</taxon>
        <taxon>Muscomorpha</taxon>
        <taxon>Hippoboscoidea</taxon>
        <taxon>Glossinidae</taxon>
        <taxon>Glossina</taxon>
    </lineage>
</organism>
<evidence type="ECO:0000313" key="3">
    <source>
        <dbReference type="Proteomes" id="UP000092445"/>
    </source>
</evidence>